<feature type="transmembrane region" description="Helical" evidence="1">
    <location>
        <begin position="1004"/>
        <end position="1029"/>
    </location>
</feature>
<feature type="chain" id="PRO_5045754451" evidence="2">
    <location>
        <begin position="20"/>
        <end position="1049"/>
    </location>
</feature>
<organism evidence="3 4">
    <name type="scientific">Tritrichomonas musculus</name>
    <dbReference type="NCBI Taxonomy" id="1915356"/>
    <lineage>
        <taxon>Eukaryota</taxon>
        <taxon>Metamonada</taxon>
        <taxon>Parabasalia</taxon>
        <taxon>Tritrichomonadida</taxon>
        <taxon>Tritrichomonadidae</taxon>
        <taxon>Tritrichomonas</taxon>
    </lineage>
</organism>
<keyword evidence="1" id="KW-1133">Transmembrane helix</keyword>
<evidence type="ECO:0000256" key="1">
    <source>
        <dbReference type="SAM" id="Phobius"/>
    </source>
</evidence>
<evidence type="ECO:0000313" key="4">
    <source>
        <dbReference type="Proteomes" id="UP001470230"/>
    </source>
</evidence>
<dbReference type="EMBL" id="JAPFFF010000012">
    <property type="protein sequence ID" value="KAK8876131.1"/>
    <property type="molecule type" value="Genomic_DNA"/>
</dbReference>
<evidence type="ECO:0000256" key="2">
    <source>
        <dbReference type="SAM" id="SignalP"/>
    </source>
</evidence>
<keyword evidence="4" id="KW-1185">Reference proteome</keyword>
<proteinExistence type="predicted"/>
<accession>A0ABR2JFE5</accession>
<comment type="caution">
    <text evidence="3">The sequence shown here is derived from an EMBL/GenBank/DDBJ whole genome shotgun (WGS) entry which is preliminary data.</text>
</comment>
<sequence length="1049" mass="121763">MSFFYLFIFFILSTSKIFIKENTIEVKTFFDYAVDMALSETLNIKVPQDTFLIISSKNGYRAFAYNSIDPKDDNIIGEMNPNTQDRLIYFQNEGLIKVTSTVASLKFIFHTLPIKQINNIDIKSVTKYLVVSTNPNEKYNYGVTHLFSNISYEQVNHTFWFLSNRESNYLSESNRYDQILYYATSSDDESKEITLTKSEKEKNIITGKSKLLFYGINMDSRSNIYFHPETENEADDNYYTDYRVIIDLKNLIGSQIIQRGKDRTKHSTLYVPKDNNIIEFDFTMTEEMQINNENDQSFFLIFPYLSNTAIYKVNDVYGYHYTKKELSYFPYLFLDSVTAKETEMHFKALIFPRVEDYHYVISTCPTEKFVFDNFANQNANYSNDVNGFYYVMASLQDIETTIIYEGSVSFYAINNEKNKKIEVESGGKISGPFIASIKKDSICNFTTFPKSDLKEGYNDNFRGKTILVDEIYFFHKKYGIYQEKNLPIDESALTGYSFHNFHMSSYLDAVKIKSKCNLFYIHEQYGWKVELIDSNLKEQYEIGPHLGITSWYVFNDTINAVHEFILYNLVKKAGYSVTIEYAKTYISHETQSDECDKVVLFNDLSPTYKIITNNETGAIQMNATSILCMIPVARSSEIESTISNEGTDALFYFYGFKYNGCHVSEKELFGIDCPYLRIKNVNPSMEIDIKFIPYTDIDDTTFYYNDIQFGEPVFYSEFNNIKEPGVYLIKNANEEKEEIITSDEFQISDHTGLSIVDMSNKEAFIIKCPKYSIVFVHNTDDIFVEGMYTNKTVFGTHYGNSTDRIICFSDSEGEVKITKRSSSVLKIYFSYLLFRYEYNLYPYEHKCEDAFMTTDPNSYFKMGDFSNESIGNEKNSTLKDYLCFWFSSPNKFDINVNNLLLDNLDAHYRGKYFTIQENAQAKDNNFLFLFRHYYYPTNKSRYVEFKSESEIKLMDDSVSNNFAVQSIYFSIPETNSIVSDSIIDTDKPDLPTGGKNDDKDNDKMIIIIVVVCLVVVVIIIAIIITVIIIKKKRKQKDLSSISEDESPGL</sequence>
<keyword evidence="1" id="KW-0472">Membrane</keyword>
<keyword evidence="2" id="KW-0732">Signal</keyword>
<gene>
    <name evidence="3" type="ORF">M9Y10_006319</name>
</gene>
<feature type="signal peptide" evidence="2">
    <location>
        <begin position="1"/>
        <end position="19"/>
    </location>
</feature>
<keyword evidence="1" id="KW-0812">Transmembrane</keyword>
<dbReference type="Proteomes" id="UP001470230">
    <property type="component" value="Unassembled WGS sequence"/>
</dbReference>
<protein>
    <submittedName>
        <fullName evidence="3">Uncharacterized protein</fullName>
    </submittedName>
</protein>
<reference evidence="3 4" key="1">
    <citation type="submission" date="2024-04" db="EMBL/GenBank/DDBJ databases">
        <title>Tritrichomonas musculus Genome.</title>
        <authorList>
            <person name="Alves-Ferreira E."/>
            <person name="Grigg M."/>
            <person name="Lorenzi H."/>
            <person name="Galac M."/>
        </authorList>
    </citation>
    <scope>NUCLEOTIDE SEQUENCE [LARGE SCALE GENOMIC DNA]</scope>
    <source>
        <strain evidence="3 4">EAF2021</strain>
    </source>
</reference>
<name>A0ABR2JFE5_9EUKA</name>
<evidence type="ECO:0000313" key="3">
    <source>
        <dbReference type="EMBL" id="KAK8876131.1"/>
    </source>
</evidence>